<accession>A0A0F9L451</accession>
<sequence length="80" mass="9225">MGYFLRKVTMSNTYFARSYCSFCAIDLDDKEIEHAEVGGEYFEVCGRCHHKLITKRPKPWVCECDDDGECERHNEIGALG</sequence>
<evidence type="ECO:0000313" key="1">
    <source>
        <dbReference type="EMBL" id="KKM81966.1"/>
    </source>
</evidence>
<gene>
    <name evidence="1" type="ORF">LCGC14_1324330</name>
</gene>
<reference evidence="1" key="1">
    <citation type="journal article" date="2015" name="Nature">
        <title>Complex archaea that bridge the gap between prokaryotes and eukaryotes.</title>
        <authorList>
            <person name="Spang A."/>
            <person name="Saw J.H."/>
            <person name="Jorgensen S.L."/>
            <person name="Zaremba-Niedzwiedzka K."/>
            <person name="Martijn J."/>
            <person name="Lind A.E."/>
            <person name="van Eijk R."/>
            <person name="Schleper C."/>
            <person name="Guy L."/>
            <person name="Ettema T.J."/>
        </authorList>
    </citation>
    <scope>NUCLEOTIDE SEQUENCE</scope>
</reference>
<name>A0A0F9L451_9ZZZZ</name>
<comment type="caution">
    <text evidence="1">The sequence shown here is derived from an EMBL/GenBank/DDBJ whole genome shotgun (WGS) entry which is preliminary data.</text>
</comment>
<dbReference type="EMBL" id="LAZR01007934">
    <property type="protein sequence ID" value="KKM81966.1"/>
    <property type="molecule type" value="Genomic_DNA"/>
</dbReference>
<organism evidence="1">
    <name type="scientific">marine sediment metagenome</name>
    <dbReference type="NCBI Taxonomy" id="412755"/>
    <lineage>
        <taxon>unclassified sequences</taxon>
        <taxon>metagenomes</taxon>
        <taxon>ecological metagenomes</taxon>
    </lineage>
</organism>
<protein>
    <submittedName>
        <fullName evidence="1">Uncharacterized protein</fullName>
    </submittedName>
</protein>
<proteinExistence type="predicted"/>
<dbReference type="AlphaFoldDB" id="A0A0F9L451"/>